<evidence type="ECO:0000256" key="5">
    <source>
        <dbReference type="ARBA" id="ARBA00022964"/>
    </source>
</evidence>
<dbReference type="CDD" id="cd07252">
    <property type="entry name" value="BphC1-RGP6_N_like"/>
    <property type="match status" value="1"/>
</dbReference>
<dbReference type="InterPro" id="IPR000486">
    <property type="entry name" value="Xdiol_ring_cleave_dOase_1/2"/>
</dbReference>
<evidence type="ECO:0000256" key="7">
    <source>
        <dbReference type="ARBA" id="ARBA00023004"/>
    </source>
</evidence>
<dbReference type="EMBL" id="QNRK01000022">
    <property type="protein sequence ID" value="RBP09228.1"/>
    <property type="molecule type" value="Genomic_DNA"/>
</dbReference>
<keyword evidence="6 8" id="KW-0560">Oxidoreductase</keyword>
<dbReference type="PANTHER" id="PTHR21366">
    <property type="entry name" value="GLYOXALASE FAMILY PROTEIN"/>
    <property type="match status" value="1"/>
</dbReference>
<protein>
    <submittedName>
        <fullName evidence="10">2,3-dihydroxybiphenyl 1,2-dioxygenase</fullName>
    </submittedName>
</protein>
<evidence type="ECO:0000259" key="9">
    <source>
        <dbReference type="PROSITE" id="PS51819"/>
    </source>
</evidence>
<organism evidence="10 11">
    <name type="scientific">Roseiarcus fermentans</name>
    <dbReference type="NCBI Taxonomy" id="1473586"/>
    <lineage>
        <taxon>Bacteria</taxon>
        <taxon>Pseudomonadati</taxon>
        <taxon>Pseudomonadota</taxon>
        <taxon>Alphaproteobacteria</taxon>
        <taxon>Hyphomicrobiales</taxon>
        <taxon>Roseiarcaceae</taxon>
        <taxon>Roseiarcus</taxon>
    </lineage>
</organism>
<keyword evidence="3" id="KW-0479">Metal-binding</keyword>
<dbReference type="InterPro" id="IPR037523">
    <property type="entry name" value="VOC_core"/>
</dbReference>
<dbReference type="InterPro" id="IPR004360">
    <property type="entry name" value="Glyas_Fos-R_dOase_dom"/>
</dbReference>
<evidence type="ECO:0000313" key="11">
    <source>
        <dbReference type="Proteomes" id="UP000253529"/>
    </source>
</evidence>
<dbReference type="RefSeq" id="WP_170153287.1">
    <property type="nucleotide sequence ID" value="NZ_QNRK01000022.1"/>
</dbReference>
<keyword evidence="7 8" id="KW-0408">Iron</keyword>
<comment type="cofactor">
    <cofactor evidence="1 8">
        <name>Fe(2+)</name>
        <dbReference type="ChEBI" id="CHEBI:29033"/>
    </cofactor>
</comment>
<keyword evidence="5 8" id="KW-0223">Dioxygenase</keyword>
<evidence type="ECO:0000256" key="3">
    <source>
        <dbReference type="ARBA" id="ARBA00022723"/>
    </source>
</evidence>
<dbReference type="Pfam" id="PF22632">
    <property type="entry name" value="BphC_D1"/>
    <property type="match status" value="1"/>
</dbReference>
<keyword evidence="11" id="KW-1185">Reference proteome</keyword>
<reference evidence="10 11" key="1">
    <citation type="submission" date="2018-06" db="EMBL/GenBank/DDBJ databases">
        <title>Genomic Encyclopedia of Type Strains, Phase IV (KMG-IV): sequencing the most valuable type-strain genomes for metagenomic binning, comparative biology and taxonomic classification.</title>
        <authorList>
            <person name="Goeker M."/>
        </authorList>
    </citation>
    <scope>NUCLEOTIDE SEQUENCE [LARGE SCALE GENOMIC DNA]</scope>
    <source>
        <strain evidence="10 11">DSM 24875</strain>
    </source>
</reference>
<comment type="caution">
    <text evidence="10">The sequence shown here is derived from an EMBL/GenBank/DDBJ whole genome shotgun (WGS) entry which is preliminary data.</text>
</comment>
<dbReference type="GO" id="GO:0008198">
    <property type="term" value="F:ferrous iron binding"/>
    <property type="evidence" value="ECO:0007669"/>
    <property type="project" value="InterPro"/>
</dbReference>
<dbReference type="PROSITE" id="PS00082">
    <property type="entry name" value="EXTRADIOL_DIOXYGENAS"/>
    <property type="match status" value="1"/>
</dbReference>
<dbReference type="InterPro" id="IPR029068">
    <property type="entry name" value="Glyas_Bleomycin-R_OHBP_Dase"/>
</dbReference>
<dbReference type="Gene3D" id="3.10.180.10">
    <property type="entry name" value="2,3-Dihydroxybiphenyl 1,2-Dioxygenase, domain 1"/>
    <property type="match status" value="2"/>
</dbReference>
<dbReference type="CDD" id="cd07237">
    <property type="entry name" value="BphC1-RGP6_C_like"/>
    <property type="match status" value="1"/>
</dbReference>
<dbReference type="AlphaFoldDB" id="A0A366F3L3"/>
<feature type="domain" description="VOC" evidence="9">
    <location>
        <begin position="7"/>
        <end position="123"/>
    </location>
</feature>
<evidence type="ECO:0000256" key="6">
    <source>
        <dbReference type="ARBA" id="ARBA00023002"/>
    </source>
</evidence>
<name>A0A366F3L3_9HYPH</name>
<keyword evidence="4 8" id="KW-0058">Aromatic hydrocarbons catabolism</keyword>
<feature type="domain" description="VOC" evidence="9">
    <location>
        <begin position="146"/>
        <end position="272"/>
    </location>
</feature>
<dbReference type="Pfam" id="PF00903">
    <property type="entry name" value="Glyoxalase"/>
    <property type="match status" value="1"/>
</dbReference>
<dbReference type="InterPro" id="IPR050383">
    <property type="entry name" value="GlyoxalaseI/FosfomycinResist"/>
</dbReference>
<sequence length="302" mass="32513">MSVSVHELGYLGFEVGDLPAWERFASGVLGLEVLDPPESGDGKARRLLRMDDAAQRFVLVEGPADDCAFAGWGVDDVAEFARKLDALGLEWSNASAPELALRGVEAMLHFRDPDGNRHEAFSGQKKASKPFVSDKVASGFVTGDGGLGHAVYQAADYPAAVDFAQKVLGLKISDYIDITVAPGVTFEVAFFHANERHHSYAVAPRPPIPGPVKRLHHFMLETRSITDVGLARDRCRAAGYPIAMDIGQHPNDKMVSFYGRTPSGVLVEFGCGGLLVDDSAWTVGRFSQMSEWGHKGAASPTA</sequence>
<dbReference type="GO" id="GO:0051213">
    <property type="term" value="F:dioxygenase activity"/>
    <property type="evidence" value="ECO:0007669"/>
    <property type="project" value="UniProtKB-KW"/>
</dbReference>
<dbReference type="PANTHER" id="PTHR21366:SF14">
    <property type="entry name" value="GLYOXALASE DOMAIN-CONTAINING PROTEIN 5"/>
    <property type="match status" value="1"/>
</dbReference>
<dbReference type="SUPFAM" id="SSF54593">
    <property type="entry name" value="Glyoxalase/Bleomycin resistance protein/Dihydroxybiphenyl dioxygenase"/>
    <property type="match status" value="2"/>
</dbReference>
<evidence type="ECO:0000256" key="8">
    <source>
        <dbReference type="RuleBase" id="RU000683"/>
    </source>
</evidence>
<dbReference type="PROSITE" id="PS51819">
    <property type="entry name" value="VOC"/>
    <property type="match status" value="2"/>
</dbReference>
<gene>
    <name evidence="10" type="ORF">DFR50_12265</name>
</gene>
<comment type="similarity">
    <text evidence="2 8">Belongs to the extradiol ring-cleavage dioxygenase family.</text>
</comment>
<evidence type="ECO:0000256" key="4">
    <source>
        <dbReference type="ARBA" id="ARBA00022797"/>
    </source>
</evidence>
<proteinExistence type="inferred from homology"/>
<evidence type="ECO:0000256" key="2">
    <source>
        <dbReference type="ARBA" id="ARBA00008784"/>
    </source>
</evidence>
<dbReference type="Proteomes" id="UP000253529">
    <property type="component" value="Unassembled WGS sequence"/>
</dbReference>
<evidence type="ECO:0000256" key="1">
    <source>
        <dbReference type="ARBA" id="ARBA00001954"/>
    </source>
</evidence>
<accession>A0A366F3L3</accession>
<evidence type="ECO:0000313" key="10">
    <source>
        <dbReference type="EMBL" id="RBP09228.1"/>
    </source>
</evidence>